<accession>A0A1I7IQR2</accession>
<comment type="similarity">
    <text evidence="1">Belongs to the low molecular weight phosphotyrosine protein phosphatase family.</text>
</comment>
<evidence type="ECO:0000256" key="3">
    <source>
        <dbReference type="ARBA" id="ARBA00022912"/>
    </source>
</evidence>
<keyword evidence="2" id="KW-0378">Hydrolase</keyword>
<dbReference type="Proteomes" id="UP000183656">
    <property type="component" value="Unassembled WGS sequence"/>
</dbReference>
<dbReference type="PANTHER" id="PTHR47439">
    <property type="entry name" value="LOW MOLECULAR WEIGHT PHOSPHOTYROSINE PROTEIN PHOSPHATASE-RELATED"/>
    <property type="match status" value="1"/>
</dbReference>
<gene>
    <name evidence="6" type="ORF">SAMN04489707_101836</name>
</gene>
<evidence type="ECO:0000313" key="7">
    <source>
        <dbReference type="Proteomes" id="UP000183656"/>
    </source>
</evidence>
<dbReference type="AlphaFoldDB" id="A0A1I7IQR2"/>
<dbReference type="EMBL" id="FPBX01000018">
    <property type="protein sequence ID" value="SFU75282.1"/>
    <property type="molecule type" value="Genomic_DNA"/>
</dbReference>
<evidence type="ECO:0000259" key="5">
    <source>
        <dbReference type="SMART" id="SM00226"/>
    </source>
</evidence>
<protein>
    <submittedName>
        <fullName evidence="6">Protein tyrosine phosphatase</fullName>
    </submittedName>
</protein>
<name>A0A1I7IQR2_9BURK</name>
<feature type="active site" evidence="4">
    <location>
        <position position="32"/>
    </location>
</feature>
<keyword evidence="7" id="KW-1185">Reference proteome</keyword>
<dbReference type="CDD" id="cd16343">
    <property type="entry name" value="LMWPTP"/>
    <property type="match status" value="1"/>
</dbReference>
<evidence type="ECO:0000256" key="4">
    <source>
        <dbReference type="PIRSR" id="PIRSR617867-1"/>
    </source>
</evidence>
<feature type="active site" description="Nucleophile" evidence="4">
    <location>
        <position position="26"/>
    </location>
</feature>
<feature type="active site" description="Proton donor" evidence="4">
    <location>
        <position position="143"/>
    </location>
</feature>
<dbReference type="FunFam" id="3.40.50.2300:FF:000113">
    <property type="entry name" value="Low molecular weight protein-tyrosine-phosphatase"/>
    <property type="match status" value="1"/>
</dbReference>
<dbReference type="Gene3D" id="3.40.50.2300">
    <property type="match status" value="1"/>
</dbReference>
<sequence>MPAKPPLLPARPQAPGSPSMRVLMVCMGNICRSPTAHGVLEKLVADAGWADYIAVDSAGTHGYHVGEPPDERAQQHAARRGYDLSAQRARELRRDDFTDFDLVLVMDAANERAARALCPSDRTSRLRRLTDFCRTHSASEVPDPYYGGAQGFEDVLDLVEDACHGLLAALQAQGNGALP</sequence>
<proteinExistence type="inferred from homology"/>
<organism evidence="6 7">
    <name type="scientific">Paenacidovorax caeni</name>
    <dbReference type="NCBI Taxonomy" id="343013"/>
    <lineage>
        <taxon>Bacteria</taxon>
        <taxon>Pseudomonadati</taxon>
        <taxon>Pseudomonadota</taxon>
        <taxon>Betaproteobacteria</taxon>
        <taxon>Burkholderiales</taxon>
        <taxon>Comamonadaceae</taxon>
        <taxon>Paenacidovorax</taxon>
    </lineage>
</organism>
<reference evidence="6 7" key="1">
    <citation type="submission" date="2016-10" db="EMBL/GenBank/DDBJ databases">
        <authorList>
            <person name="de Groot N.N."/>
        </authorList>
    </citation>
    <scope>NUCLEOTIDE SEQUENCE [LARGE SCALE GENOMIC DNA]</scope>
    <source>
        <strain evidence="6 7">R-24608</strain>
    </source>
</reference>
<dbReference type="PRINTS" id="PR00719">
    <property type="entry name" value="LMWPTPASE"/>
</dbReference>
<dbReference type="SMART" id="SM00226">
    <property type="entry name" value="LMWPc"/>
    <property type="match status" value="1"/>
</dbReference>
<dbReference type="InterPro" id="IPR017867">
    <property type="entry name" value="Tyr_phospatase_low_mol_wt"/>
</dbReference>
<keyword evidence="3" id="KW-0904">Protein phosphatase</keyword>
<dbReference type="STRING" id="343013.SAMN04489707_101836"/>
<dbReference type="Pfam" id="PF01451">
    <property type="entry name" value="LMWPc"/>
    <property type="match status" value="1"/>
</dbReference>
<evidence type="ECO:0000256" key="1">
    <source>
        <dbReference type="ARBA" id="ARBA00011063"/>
    </source>
</evidence>
<dbReference type="PANTHER" id="PTHR47439:SF1">
    <property type="entry name" value="ACID PHOSPHATASE"/>
    <property type="match status" value="1"/>
</dbReference>
<dbReference type="InterPro" id="IPR036196">
    <property type="entry name" value="Ptyr_pPase_sf"/>
</dbReference>
<dbReference type="GO" id="GO:0004725">
    <property type="term" value="F:protein tyrosine phosphatase activity"/>
    <property type="evidence" value="ECO:0007669"/>
    <property type="project" value="InterPro"/>
</dbReference>
<feature type="domain" description="Phosphotyrosine protein phosphatase I" evidence="5">
    <location>
        <begin position="20"/>
        <end position="169"/>
    </location>
</feature>
<evidence type="ECO:0000313" key="6">
    <source>
        <dbReference type="EMBL" id="SFU75282.1"/>
    </source>
</evidence>
<evidence type="ECO:0000256" key="2">
    <source>
        <dbReference type="ARBA" id="ARBA00022801"/>
    </source>
</evidence>
<dbReference type="InterPro" id="IPR023485">
    <property type="entry name" value="Ptyr_pPase"/>
</dbReference>
<dbReference type="SUPFAM" id="SSF52788">
    <property type="entry name" value="Phosphotyrosine protein phosphatases I"/>
    <property type="match status" value="1"/>
</dbReference>
<dbReference type="InterPro" id="IPR052995">
    <property type="entry name" value="LMW-PTP"/>
</dbReference>